<dbReference type="Proteomes" id="UP000663836">
    <property type="component" value="Unassembled WGS sequence"/>
</dbReference>
<dbReference type="PANTHER" id="PTHR35190:SF2">
    <property type="entry name" value="PROTEIN DCD1B"/>
    <property type="match status" value="1"/>
</dbReference>
<gene>
    <name evidence="2" type="ORF">JBS370_LOCUS12595</name>
</gene>
<dbReference type="AlphaFoldDB" id="A0A818Y657"/>
<feature type="signal peptide" evidence="1">
    <location>
        <begin position="1"/>
        <end position="21"/>
    </location>
</feature>
<evidence type="ECO:0000256" key="1">
    <source>
        <dbReference type="SAM" id="SignalP"/>
    </source>
</evidence>
<sequence>MLFYRFHVLFLIGVLFLVGTSFNHEINSRKNVGAFCANDTSQGDPNLNPIDDSPPELIRTVENGSLYTIGTGEDQFWLVHVWGNSGYDYDELDKLKLPKWFEDIVASKGLAFALDFQNTLVEAYIDKEIYQEMRGIADAANVDYVAIRRLHMLGEITRGRCSLYGLWGNATLQSKTLQLRALDWDTQGGLQDFPVVTIYHPRSPKLGHAFANVA</sequence>
<evidence type="ECO:0000313" key="3">
    <source>
        <dbReference type="Proteomes" id="UP000663836"/>
    </source>
</evidence>
<dbReference type="PANTHER" id="PTHR35190">
    <property type="entry name" value="PROTEIN DCD1B"/>
    <property type="match status" value="1"/>
</dbReference>
<accession>A0A818Y657</accession>
<keyword evidence="1" id="KW-0732">Signal</keyword>
<dbReference type="InterPro" id="IPR047803">
    <property type="entry name" value="DCD1A/B-like"/>
</dbReference>
<evidence type="ECO:0000313" key="2">
    <source>
        <dbReference type="EMBL" id="CAF3751538.1"/>
    </source>
</evidence>
<feature type="chain" id="PRO_5032351117" evidence="1">
    <location>
        <begin position="22"/>
        <end position="214"/>
    </location>
</feature>
<proteinExistence type="predicted"/>
<name>A0A818Y657_9BILA</name>
<reference evidence="2" key="1">
    <citation type="submission" date="2021-02" db="EMBL/GenBank/DDBJ databases">
        <authorList>
            <person name="Nowell W R."/>
        </authorList>
    </citation>
    <scope>NUCLEOTIDE SEQUENCE</scope>
</reference>
<protein>
    <submittedName>
        <fullName evidence="2">Uncharacterized protein</fullName>
    </submittedName>
</protein>
<organism evidence="2 3">
    <name type="scientific">Rotaria sordida</name>
    <dbReference type="NCBI Taxonomy" id="392033"/>
    <lineage>
        <taxon>Eukaryota</taxon>
        <taxon>Metazoa</taxon>
        <taxon>Spiralia</taxon>
        <taxon>Gnathifera</taxon>
        <taxon>Rotifera</taxon>
        <taxon>Eurotatoria</taxon>
        <taxon>Bdelloidea</taxon>
        <taxon>Philodinida</taxon>
        <taxon>Philodinidae</taxon>
        <taxon>Rotaria</taxon>
    </lineage>
</organism>
<comment type="caution">
    <text evidence="2">The sequence shown here is derived from an EMBL/GenBank/DDBJ whole genome shotgun (WGS) entry which is preliminary data.</text>
</comment>
<dbReference type="Gene3D" id="1.10.10.2120">
    <property type="match status" value="1"/>
</dbReference>
<dbReference type="EMBL" id="CAJOBD010001034">
    <property type="protein sequence ID" value="CAF3751538.1"/>
    <property type="molecule type" value="Genomic_DNA"/>
</dbReference>
<dbReference type="Gene3D" id="3.60.60.10">
    <property type="entry name" value="Penicillin V Acylase, Chain A"/>
    <property type="match status" value="1"/>
</dbReference>